<feature type="region of interest" description="Disordered" evidence="1">
    <location>
        <begin position="112"/>
        <end position="139"/>
    </location>
</feature>
<dbReference type="AlphaFoldDB" id="A0A5A9PEH2"/>
<keyword evidence="3" id="KW-1185">Reference proteome</keyword>
<proteinExistence type="predicted"/>
<feature type="compositionally biased region" description="Polar residues" evidence="1">
    <location>
        <begin position="112"/>
        <end position="122"/>
    </location>
</feature>
<organism evidence="2 3">
    <name type="scientific">Triplophysa tibetana</name>
    <dbReference type="NCBI Taxonomy" id="1572043"/>
    <lineage>
        <taxon>Eukaryota</taxon>
        <taxon>Metazoa</taxon>
        <taxon>Chordata</taxon>
        <taxon>Craniata</taxon>
        <taxon>Vertebrata</taxon>
        <taxon>Euteleostomi</taxon>
        <taxon>Actinopterygii</taxon>
        <taxon>Neopterygii</taxon>
        <taxon>Teleostei</taxon>
        <taxon>Ostariophysi</taxon>
        <taxon>Cypriniformes</taxon>
        <taxon>Nemacheilidae</taxon>
        <taxon>Triplophysa</taxon>
    </lineage>
</organism>
<evidence type="ECO:0000313" key="2">
    <source>
        <dbReference type="EMBL" id="KAA0720804.1"/>
    </source>
</evidence>
<protein>
    <submittedName>
        <fullName evidence="2">Uncharacterized protein</fullName>
    </submittedName>
</protein>
<sequence length="168" mass="18675">MSISIISLNARGLRDITKRKALFLYAKSFKTDFCFFQESHSVASDAAFWKNQWNNDVWMAHGSERSAGVLTLKNLFAGDVLHYFSDPNGHFLLMDKHCSRDALLAGLKLEEQTQGSNTNTSKSPPAAVSSPPPAPRPQNHLSVLALSSMEVFTRLAKCLYELTRSLQA</sequence>
<comment type="caution">
    <text evidence="2">The sequence shown here is derived from an EMBL/GenBank/DDBJ whole genome shotgun (WGS) entry which is preliminary data.</text>
</comment>
<dbReference type="Gene3D" id="3.60.10.10">
    <property type="entry name" value="Endonuclease/exonuclease/phosphatase"/>
    <property type="match status" value="1"/>
</dbReference>
<dbReference type="EMBL" id="SOYY01000005">
    <property type="protein sequence ID" value="KAA0720804.1"/>
    <property type="molecule type" value="Genomic_DNA"/>
</dbReference>
<accession>A0A5A9PEH2</accession>
<dbReference type="Proteomes" id="UP000324632">
    <property type="component" value="Chromosome 5"/>
</dbReference>
<dbReference type="InterPro" id="IPR036691">
    <property type="entry name" value="Endo/exonu/phosph_ase_sf"/>
</dbReference>
<evidence type="ECO:0000256" key="1">
    <source>
        <dbReference type="SAM" id="MobiDB-lite"/>
    </source>
</evidence>
<evidence type="ECO:0000313" key="3">
    <source>
        <dbReference type="Proteomes" id="UP000324632"/>
    </source>
</evidence>
<name>A0A5A9PEH2_9TELE</name>
<dbReference type="SUPFAM" id="SSF56219">
    <property type="entry name" value="DNase I-like"/>
    <property type="match status" value="1"/>
</dbReference>
<reference evidence="2 3" key="1">
    <citation type="journal article" date="2019" name="Mol. Ecol. Resour.">
        <title>Chromosome-level genome assembly of Triplophysa tibetana, a fish adapted to the harsh high-altitude environment of the Tibetan Plateau.</title>
        <authorList>
            <person name="Yang X."/>
            <person name="Liu H."/>
            <person name="Ma Z."/>
            <person name="Zou Y."/>
            <person name="Zou M."/>
            <person name="Mao Y."/>
            <person name="Li X."/>
            <person name="Wang H."/>
            <person name="Chen T."/>
            <person name="Wang W."/>
            <person name="Yang R."/>
        </authorList>
    </citation>
    <scope>NUCLEOTIDE SEQUENCE [LARGE SCALE GENOMIC DNA]</scope>
    <source>
        <strain evidence="2">TTIB1903HZAU</strain>
        <tissue evidence="2">Muscle</tissue>
    </source>
</reference>
<gene>
    <name evidence="2" type="ORF">E1301_Tti011443</name>
</gene>